<feature type="region of interest" description="Disordered" evidence="4">
    <location>
        <begin position="796"/>
        <end position="842"/>
    </location>
</feature>
<feature type="region of interest" description="Disordered" evidence="4">
    <location>
        <begin position="335"/>
        <end position="355"/>
    </location>
</feature>
<feature type="repeat" description="ANK" evidence="3">
    <location>
        <begin position="694"/>
        <end position="726"/>
    </location>
</feature>
<reference evidence="5 6" key="1">
    <citation type="submission" date="2017-12" db="EMBL/GenBank/DDBJ databases">
        <title>Sequencing, de novo assembly and annotation of complete genome of a new Thraustochytrid species, strain FCC1311.</title>
        <authorList>
            <person name="Sedici K."/>
            <person name="Godart F."/>
            <person name="Aiese Cigliano R."/>
            <person name="Sanseverino W."/>
            <person name="Barakat M."/>
            <person name="Ortet P."/>
            <person name="Marechal E."/>
            <person name="Cagnac O."/>
            <person name="Amato A."/>
        </authorList>
    </citation>
    <scope>NUCLEOTIDE SEQUENCE [LARGE SCALE GENOMIC DNA]</scope>
</reference>
<dbReference type="PROSITE" id="PS50088">
    <property type="entry name" value="ANK_REPEAT"/>
    <property type="match status" value="4"/>
</dbReference>
<keyword evidence="1" id="KW-0677">Repeat</keyword>
<dbReference type="SMART" id="SM00248">
    <property type="entry name" value="ANK"/>
    <property type="match status" value="9"/>
</dbReference>
<evidence type="ECO:0000313" key="5">
    <source>
        <dbReference type="EMBL" id="GBG28576.1"/>
    </source>
</evidence>
<dbReference type="PRINTS" id="PR01415">
    <property type="entry name" value="ANKYRIN"/>
</dbReference>
<feature type="compositionally biased region" description="Acidic residues" evidence="4">
    <location>
        <begin position="11"/>
        <end position="20"/>
    </location>
</feature>
<sequence>MPRVGRRVAASDEEDSDLEETLAVSRRRRQYEKTRGKGYRHGFDDQDENSDQEAKRAFSDDDDSDAEDQDEFAGEDELYGGHEYAANLAVTQRRPITGRGHDNIESKLRRSSDALLCMSAEEIAVWRDRRSRNLLQVSLAAENLGAVRIVLETLVSRKVEARRREMERAARVAQRETSRLELGSVASAPGTISARAKSRKRMRAQLAQLSEKYFMRIACFPDTQGWTAFHYAAQSRSNALGLLLEGNHIARLSVLSDIKLQDAMYRERALMVSVRDSTGCTPLHIAAAQGNASAVRALLRWGADLRVRNLDDDLAMDVAADRVTRRALQAGLRMPSTTSSAAFDGDHSAPGPEMSQGTVQTLRTLAECGEDVNERFGLSLQASLHEAARAGDLRVVKFLVEEGGGADVNLIDANGRTALHLAAEQADAVHRAIADVLIRNGAHLDLTSHAGLTPLHAVAASTIRGVDPHRRGRNKRLMASLLIRAGANTEIRTEKGLTPLLAAAKHGEVNVAYELILSGCQLAAMDSKRWNALHFAAFYGHLELAHVLAFCDAEIQLLKHQRNAHGKFPADLCRDSAFRDALQTPWEYASEGRIDKLRASLRKSQQVRSWLLYMEVWQRLAGNASQQTLRHKYTILHAAILGQDLACKHCGARRLSGNTKTLKSERCENLKSVEQTVRYVLELKGVSVDASDAKGRTPLMLAVMLGRAKVAEDLVRRGASLSHIDRAGNNVLHYAHAYGQASLVDSLILTATSAAASDVSEASLDQENHAGQKPLQVSGLRDRLVVPGGIELRKNRGDLGSFEMSDDDEESKEEEIGQGPLSPDPSHAQRTLAQVAAELEHA</sequence>
<feature type="region of interest" description="Disordered" evidence="4">
    <location>
        <begin position="1"/>
        <end position="74"/>
    </location>
</feature>
<evidence type="ECO:0000313" key="6">
    <source>
        <dbReference type="Proteomes" id="UP000241890"/>
    </source>
</evidence>
<feature type="repeat" description="ANK" evidence="3">
    <location>
        <begin position="278"/>
        <end position="310"/>
    </location>
</feature>
<protein>
    <submittedName>
        <fullName evidence="5">Ankyrin repeat domain-containing protein 50</fullName>
    </submittedName>
</protein>
<proteinExistence type="predicted"/>
<dbReference type="Proteomes" id="UP000241890">
    <property type="component" value="Unassembled WGS sequence"/>
</dbReference>
<dbReference type="EMBL" id="BEYU01000044">
    <property type="protein sequence ID" value="GBG28576.1"/>
    <property type="molecule type" value="Genomic_DNA"/>
</dbReference>
<dbReference type="PANTHER" id="PTHR24198:SF194">
    <property type="entry name" value="INVERSIN-A"/>
    <property type="match status" value="1"/>
</dbReference>
<feature type="compositionally biased region" description="Basic residues" evidence="4">
    <location>
        <begin position="25"/>
        <end position="40"/>
    </location>
</feature>
<keyword evidence="2 3" id="KW-0040">ANK repeat</keyword>
<name>A0A2R5GC55_9STRA</name>
<accession>A0A2R5GC55</accession>
<keyword evidence="6" id="KW-1185">Reference proteome</keyword>
<dbReference type="SUPFAM" id="SSF48403">
    <property type="entry name" value="Ankyrin repeat"/>
    <property type="match status" value="2"/>
</dbReference>
<feature type="compositionally biased region" description="Acidic residues" evidence="4">
    <location>
        <begin position="804"/>
        <end position="813"/>
    </location>
</feature>
<organism evidence="5 6">
    <name type="scientific">Hondaea fermentalgiana</name>
    <dbReference type="NCBI Taxonomy" id="2315210"/>
    <lineage>
        <taxon>Eukaryota</taxon>
        <taxon>Sar</taxon>
        <taxon>Stramenopiles</taxon>
        <taxon>Bigyra</taxon>
        <taxon>Labyrinthulomycetes</taxon>
        <taxon>Thraustochytrida</taxon>
        <taxon>Thraustochytriidae</taxon>
        <taxon>Hondaea</taxon>
    </lineage>
</organism>
<dbReference type="Gene3D" id="1.25.40.20">
    <property type="entry name" value="Ankyrin repeat-containing domain"/>
    <property type="match status" value="4"/>
</dbReference>
<evidence type="ECO:0000256" key="3">
    <source>
        <dbReference type="PROSITE-ProRule" id="PRU00023"/>
    </source>
</evidence>
<dbReference type="PANTHER" id="PTHR24198">
    <property type="entry name" value="ANKYRIN REPEAT AND PROTEIN KINASE DOMAIN-CONTAINING PROTEIN"/>
    <property type="match status" value="1"/>
</dbReference>
<gene>
    <name evidence="5" type="ORF">FCC1311_047982</name>
</gene>
<dbReference type="OrthoDB" id="71354at2759"/>
<feature type="repeat" description="ANK" evidence="3">
    <location>
        <begin position="414"/>
        <end position="449"/>
    </location>
</feature>
<dbReference type="Pfam" id="PF12796">
    <property type="entry name" value="Ank_2"/>
    <property type="match status" value="4"/>
</dbReference>
<dbReference type="AlphaFoldDB" id="A0A2R5GC55"/>
<dbReference type="InterPro" id="IPR036770">
    <property type="entry name" value="Ankyrin_rpt-contain_sf"/>
</dbReference>
<feature type="compositionally biased region" description="Acidic residues" evidence="4">
    <location>
        <begin position="60"/>
        <end position="74"/>
    </location>
</feature>
<dbReference type="InParanoid" id="A0A2R5GC55"/>
<dbReference type="InterPro" id="IPR002110">
    <property type="entry name" value="Ankyrin_rpt"/>
</dbReference>
<evidence type="ECO:0000256" key="4">
    <source>
        <dbReference type="SAM" id="MobiDB-lite"/>
    </source>
</evidence>
<dbReference type="PROSITE" id="PS50297">
    <property type="entry name" value="ANK_REP_REGION"/>
    <property type="match status" value="3"/>
</dbReference>
<comment type="caution">
    <text evidence="5">The sequence shown here is derived from an EMBL/GenBank/DDBJ whole genome shotgun (WGS) entry which is preliminary data.</text>
</comment>
<feature type="repeat" description="ANK" evidence="3">
    <location>
        <begin position="495"/>
        <end position="527"/>
    </location>
</feature>
<evidence type="ECO:0000256" key="2">
    <source>
        <dbReference type="ARBA" id="ARBA00023043"/>
    </source>
</evidence>
<evidence type="ECO:0000256" key="1">
    <source>
        <dbReference type="ARBA" id="ARBA00022737"/>
    </source>
</evidence>